<dbReference type="Proteomes" id="UP000095286">
    <property type="component" value="Unplaced"/>
</dbReference>
<evidence type="ECO:0000313" key="1">
    <source>
        <dbReference type="Proteomes" id="UP000095286"/>
    </source>
</evidence>
<dbReference type="WBParaSite" id="RSKR_0001181300.1">
    <property type="protein sequence ID" value="RSKR_0001181300.1"/>
    <property type="gene ID" value="RSKR_0001181300"/>
</dbReference>
<protein>
    <submittedName>
        <fullName evidence="2">Gustatory receptor</fullName>
    </submittedName>
</protein>
<proteinExistence type="predicted"/>
<organism evidence="1 2">
    <name type="scientific">Rhabditophanes sp. KR3021</name>
    <dbReference type="NCBI Taxonomy" id="114890"/>
    <lineage>
        <taxon>Eukaryota</taxon>
        <taxon>Metazoa</taxon>
        <taxon>Ecdysozoa</taxon>
        <taxon>Nematoda</taxon>
        <taxon>Chromadorea</taxon>
        <taxon>Rhabditida</taxon>
        <taxon>Tylenchina</taxon>
        <taxon>Panagrolaimomorpha</taxon>
        <taxon>Strongyloidoidea</taxon>
        <taxon>Alloionematidae</taxon>
        <taxon>Rhabditophanes</taxon>
    </lineage>
</organism>
<evidence type="ECO:0000313" key="2">
    <source>
        <dbReference type="WBParaSite" id="RSKR_0001181300.1"/>
    </source>
</evidence>
<reference evidence="2" key="1">
    <citation type="submission" date="2016-11" db="UniProtKB">
        <authorList>
            <consortium name="WormBaseParasite"/>
        </authorList>
    </citation>
    <scope>IDENTIFICATION</scope>
    <source>
        <strain evidence="2">KR3021</strain>
    </source>
</reference>
<accession>A0AC35UIJ6</accession>
<name>A0AC35UIJ6_9BILA</name>
<sequence>MNELQKGSPQVLKDDVLIESNVFNKEMGHDFMLLQTFNTIFQANEIYFPISCLLKIFRVPNFRSNALHSSSFKAIGKIIILAVSLIPLISSFVHTIITTHHYQIFTSNWTTHLIYNTLKINAVFGIIIFFFMDKSKYFNIFISKFVAYRDLDVSNRKAINFSKTGATVKLAIIWFLYFSGGVVTCYNNYVNYEANFNDGKLYKTSMLLNKTTYIIDAIVYLFGHFATLYVVSFFLLSYWAVAAETDNFHHQAKAALDDDKENLKNNIVILSTRHAKLLELVQYVNHGLEKYSNVMIMNSIILLVCCFGLFSTSAQANFTFLDKLELQFPILAAIFMILFFLNPVVAMHHNAKLDANTILFNPSIWEPFNNEIHTSANAIVKRVHDASYSGYVIHLFKADENIVPKLVFLTIAATVAFIKNSIY</sequence>